<dbReference type="Gene3D" id="3.50.50.60">
    <property type="entry name" value="FAD/NAD(P)-binding domain"/>
    <property type="match status" value="2"/>
</dbReference>
<feature type="region of interest" description="Disordered" evidence="5">
    <location>
        <begin position="29"/>
        <end position="59"/>
    </location>
</feature>
<evidence type="ECO:0000256" key="2">
    <source>
        <dbReference type="ARBA" id="ARBA00022630"/>
    </source>
</evidence>
<dbReference type="SUPFAM" id="SSF51905">
    <property type="entry name" value="FAD/NAD(P)-binding domain"/>
    <property type="match status" value="1"/>
</dbReference>
<keyword evidence="3" id="KW-0274">FAD</keyword>
<evidence type="ECO:0000259" key="6">
    <source>
        <dbReference type="Pfam" id="PF00890"/>
    </source>
</evidence>
<accession>A0A1G9RJ40</accession>
<protein>
    <submittedName>
        <fullName evidence="7">FAD binding domain-containing protein</fullName>
    </submittedName>
</protein>
<comment type="cofactor">
    <cofactor evidence="1">
        <name>FAD</name>
        <dbReference type="ChEBI" id="CHEBI:57692"/>
    </cofactor>
</comment>
<dbReference type="RefSeq" id="WP_217636068.1">
    <property type="nucleotide sequence ID" value="NZ_FNHE01000004.1"/>
</dbReference>
<evidence type="ECO:0000256" key="4">
    <source>
        <dbReference type="ARBA" id="ARBA00023002"/>
    </source>
</evidence>
<sequence length="600" mass="64516">MPKRDNRRVVTGVTLGVSDHTRDCEVLMSIPQQAQRPASGTAGPSPARQSASPVPDDRAPDAVADVVVVGGGGGGLPTALFSRWLGNEVVLLEKADELGGTARKAAFWYWVPNNEPMRAAGIVDDEADFLRYVARLARPTAYDPDSPTLGLTRWEYDMCRAIYESASPAAELLAEKGALEYRHCPDVPDYWSEIPEDKTPTGRVLVPAGARESMSDGGLVGVASMGAAARRDGVDIRTGHRAQRLVVRDGAVVGVEATTADGRTHRIAARKAVVFATGGFTHDVDLRRNFLHAPVYGGCAATTNEGDFLAIAGPVGAQLRNMNYAWMCPIPLERAVARDPGLIGMFSVAGDSMVFVDKTGHRVVNEKLQYNELAQRFFTYDGEKGEYPHLVLIQIWDQRSQDHSASDEYGRLIVPPGTDDSHVIRGETLDELAEAIAARLDRYKGVTGGLTLAPDFADNLRRTIDRFNAFAERGVDEDFHRGEKPIQFVFNGPVREEPDRANPTMWPISGQGPYYAALVTGGTLDTKGGPRTNPDGQVLDDTGAPVPGLYGVGNCVASASGQAYWAGGATLGPIIAFAHRAAQAADREPVREPSTQLTTA</sequence>
<dbReference type="PANTHER" id="PTHR43400:SF10">
    <property type="entry name" value="3-OXOSTEROID 1-DEHYDROGENASE"/>
    <property type="match status" value="1"/>
</dbReference>
<dbReference type="PANTHER" id="PTHR43400">
    <property type="entry name" value="FUMARATE REDUCTASE"/>
    <property type="match status" value="1"/>
</dbReference>
<feature type="domain" description="FAD-dependent oxidoreductase 2 FAD-binding" evidence="6">
    <location>
        <begin position="65"/>
        <end position="571"/>
    </location>
</feature>
<evidence type="ECO:0000313" key="8">
    <source>
        <dbReference type="Proteomes" id="UP000198680"/>
    </source>
</evidence>
<dbReference type="Proteomes" id="UP000198680">
    <property type="component" value="Unassembled WGS sequence"/>
</dbReference>
<evidence type="ECO:0000256" key="5">
    <source>
        <dbReference type="SAM" id="MobiDB-lite"/>
    </source>
</evidence>
<dbReference type="EMBL" id="FNHE01000004">
    <property type="protein sequence ID" value="SDM23238.1"/>
    <property type="molecule type" value="Genomic_DNA"/>
</dbReference>
<dbReference type="Gene3D" id="3.90.700.10">
    <property type="entry name" value="Succinate dehydrogenase/fumarate reductase flavoprotein, catalytic domain"/>
    <property type="match status" value="1"/>
</dbReference>
<keyword evidence="4" id="KW-0560">Oxidoreductase</keyword>
<evidence type="ECO:0000313" key="7">
    <source>
        <dbReference type="EMBL" id="SDM23238.1"/>
    </source>
</evidence>
<dbReference type="STRING" id="1137991.SAMN05660642_01947"/>
<evidence type="ECO:0000256" key="1">
    <source>
        <dbReference type="ARBA" id="ARBA00001974"/>
    </source>
</evidence>
<dbReference type="PRINTS" id="PR00411">
    <property type="entry name" value="PNDRDTASEI"/>
</dbReference>
<organism evidence="7 8">
    <name type="scientific">Geodermatophilus siccatus</name>
    <dbReference type="NCBI Taxonomy" id="1137991"/>
    <lineage>
        <taxon>Bacteria</taxon>
        <taxon>Bacillati</taxon>
        <taxon>Actinomycetota</taxon>
        <taxon>Actinomycetes</taxon>
        <taxon>Geodermatophilales</taxon>
        <taxon>Geodermatophilaceae</taxon>
        <taxon>Geodermatophilus</taxon>
    </lineage>
</organism>
<dbReference type="InterPro" id="IPR036188">
    <property type="entry name" value="FAD/NAD-bd_sf"/>
</dbReference>
<dbReference type="InterPro" id="IPR050315">
    <property type="entry name" value="FAD-oxidoreductase_2"/>
</dbReference>
<proteinExistence type="predicted"/>
<reference evidence="8" key="1">
    <citation type="submission" date="2016-10" db="EMBL/GenBank/DDBJ databases">
        <authorList>
            <person name="Varghese N."/>
            <person name="Submissions S."/>
        </authorList>
    </citation>
    <scope>NUCLEOTIDE SEQUENCE [LARGE SCALE GENOMIC DNA]</scope>
    <source>
        <strain evidence="8">DSM 45419</strain>
    </source>
</reference>
<name>A0A1G9RJ40_9ACTN</name>
<dbReference type="Pfam" id="PF00890">
    <property type="entry name" value="FAD_binding_2"/>
    <property type="match status" value="1"/>
</dbReference>
<evidence type="ECO:0000256" key="3">
    <source>
        <dbReference type="ARBA" id="ARBA00022827"/>
    </source>
</evidence>
<dbReference type="GO" id="GO:0033765">
    <property type="term" value="F:steroid dehydrogenase activity, acting on the CH-CH group of donors"/>
    <property type="evidence" value="ECO:0007669"/>
    <property type="project" value="UniProtKB-ARBA"/>
</dbReference>
<dbReference type="SUPFAM" id="SSF56425">
    <property type="entry name" value="Succinate dehydrogenase/fumarate reductase flavoprotein, catalytic domain"/>
    <property type="match status" value="1"/>
</dbReference>
<gene>
    <name evidence="7" type="ORF">SAMN05660642_01947</name>
</gene>
<keyword evidence="2" id="KW-0285">Flavoprotein</keyword>
<dbReference type="InterPro" id="IPR003953">
    <property type="entry name" value="FAD-dep_OxRdtase_2_FAD-bd"/>
</dbReference>
<dbReference type="AlphaFoldDB" id="A0A1G9RJ40"/>
<dbReference type="GO" id="GO:0008202">
    <property type="term" value="P:steroid metabolic process"/>
    <property type="evidence" value="ECO:0007669"/>
    <property type="project" value="UniProtKB-ARBA"/>
</dbReference>
<dbReference type="InterPro" id="IPR027477">
    <property type="entry name" value="Succ_DH/fumarate_Rdtase_cat_sf"/>
</dbReference>
<keyword evidence="8" id="KW-1185">Reference proteome</keyword>